<evidence type="ECO:0000256" key="4">
    <source>
        <dbReference type="ARBA" id="ARBA00022692"/>
    </source>
</evidence>
<dbReference type="InterPro" id="IPR050809">
    <property type="entry name" value="UgpAE/MalFG_permease"/>
</dbReference>
<gene>
    <name evidence="9" type="ORF">IX53_05670</name>
</gene>
<comment type="similarity">
    <text evidence="7">Belongs to the binding-protein-dependent transport system permease family.</text>
</comment>
<dbReference type="PATRIC" id="fig|1330330.3.peg.1147"/>
<keyword evidence="5 7" id="KW-1133">Transmembrane helix</keyword>
<dbReference type="PANTHER" id="PTHR43227:SF8">
    <property type="entry name" value="DIACETYLCHITOBIOSE UPTAKE SYSTEM PERMEASE PROTEIN DASB"/>
    <property type="match status" value="1"/>
</dbReference>
<evidence type="ECO:0000256" key="5">
    <source>
        <dbReference type="ARBA" id="ARBA00022989"/>
    </source>
</evidence>
<evidence type="ECO:0000256" key="6">
    <source>
        <dbReference type="ARBA" id="ARBA00023136"/>
    </source>
</evidence>
<dbReference type="STRING" id="1330330.IX53_05670"/>
<keyword evidence="10" id="KW-1185">Reference proteome</keyword>
<reference evidence="9 10" key="1">
    <citation type="submission" date="2015-04" db="EMBL/GenBank/DDBJ databases">
        <title>Complete Genome Sequence of Kosmotoga pacifica SLHLJ1.</title>
        <authorList>
            <person name="Jiang L.J."/>
            <person name="Shao Z.Z."/>
            <person name="Jebbar M."/>
        </authorList>
    </citation>
    <scope>NUCLEOTIDE SEQUENCE [LARGE SCALE GENOMIC DNA]</scope>
    <source>
        <strain evidence="9 10">SLHLJ1</strain>
    </source>
</reference>
<dbReference type="PROSITE" id="PS50928">
    <property type="entry name" value="ABC_TM1"/>
    <property type="match status" value="1"/>
</dbReference>
<dbReference type="OrthoDB" id="9807129at2"/>
<dbReference type="Pfam" id="PF00528">
    <property type="entry name" value="BPD_transp_1"/>
    <property type="match status" value="1"/>
</dbReference>
<proteinExistence type="inferred from homology"/>
<feature type="transmembrane region" description="Helical" evidence="7">
    <location>
        <begin position="107"/>
        <end position="126"/>
    </location>
</feature>
<dbReference type="GO" id="GO:0055085">
    <property type="term" value="P:transmembrane transport"/>
    <property type="evidence" value="ECO:0007669"/>
    <property type="project" value="InterPro"/>
</dbReference>
<dbReference type="RefSeq" id="WP_047754524.1">
    <property type="nucleotide sequence ID" value="NZ_CAJUHA010000015.1"/>
</dbReference>
<evidence type="ECO:0000313" key="9">
    <source>
        <dbReference type="EMBL" id="AKI97390.1"/>
    </source>
</evidence>
<protein>
    <submittedName>
        <fullName evidence="9">ABC transporter permease</fullName>
    </submittedName>
</protein>
<sequence length="301" mass="33807">MKLAKRYLLLFVLPALVLYTLFIVYPLINSLFLSLYSWPGVGQKTFVGLDNFRRVFTAGAFKNEVFNAFWHNVYFYFLAAAIEIGVGFFIALMLASKIKGARMFRNIVYIPNMIPLVLVGFMWSLYLNPQVGLVNQFLRAIGLGGLAQSWLGQESTALTTIILVNAWRNIGFYVLVLLAAILDINPSLLEAAYIDGASNWKIIWRIIFPLSFSTIRTLAILLFIWSFNVFDMIYALEGVQAGPYRSTDVLGTLFYRTAFGGLGSSAVDMGLGATITVFIFATIMPVSILYVYLVEKRQRSV</sequence>
<feature type="domain" description="ABC transmembrane type-1" evidence="8">
    <location>
        <begin position="69"/>
        <end position="290"/>
    </location>
</feature>
<feature type="transmembrane region" description="Helical" evidence="7">
    <location>
        <begin position="271"/>
        <end position="293"/>
    </location>
</feature>
<dbReference type="CDD" id="cd06261">
    <property type="entry name" value="TM_PBP2"/>
    <property type="match status" value="1"/>
</dbReference>
<dbReference type="KEGG" id="kpf:IX53_05670"/>
<dbReference type="SUPFAM" id="SSF161098">
    <property type="entry name" value="MetI-like"/>
    <property type="match status" value="1"/>
</dbReference>
<keyword evidence="6 7" id="KW-0472">Membrane</keyword>
<dbReference type="Proteomes" id="UP000035159">
    <property type="component" value="Chromosome"/>
</dbReference>
<organism evidence="9 10">
    <name type="scientific">Kosmotoga pacifica</name>
    <dbReference type="NCBI Taxonomy" id="1330330"/>
    <lineage>
        <taxon>Bacteria</taxon>
        <taxon>Thermotogati</taxon>
        <taxon>Thermotogota</taxon>
        <taxon>Thermotogae</taxon>
        <taxon>Kosmotogales</taxon>
        <taxon>Kosmotogaceae</taxon>
        <taxon>Kosmotoga</taxon>
    </lineage>
</organism>
<evidence type="ECO:0000256" key="2">
    <source>
        <dbReference type="ARBA" id="ARBA00022448"/>
    </source>
</evidence>
<evidence type="ECO:0000256" key="1">
    <source>
        <dbReference type="ARBA" id="ARBA00004651"/>
    </source>
</evidence>
<keyword evidence="3" id="KW-1003">Cell membrane</keyword>
<dbReference type="AlphaFoldDB" id="A0A0G2Z712"/>
<name>A0A0G2Z712_9BACT</name>
<evidence type="ECO:0000256" key="3">
    <source>
        <dbReference type="ARBA" id="ARBA00022475"/>
    </source>
</evidence>
<feature type="transmembrane region" description="Helical" evidence="7">
    <location>
        <begin position="206"/>
        <end position="227"/>
    </location>
</feature>
<keyword evidence="4 7" id="KW-0812">Transmembrane</keyword>
<dbReference type="GO" id="GO:0005886">
    <property type="term" value="C:plasma membrane"/>
    <property type="evidence" value="ECO:0007669"/>
    <property type="project" value="UniProtKB-SubCell"/>
</dbReference>
<dbReference type="Gene3D" id="1.10.3720.10">
    <property type="entry name" value="MetI-like"/>
    <property type="match status" value="1"/>
</dbReference>
<dbReference type="EMBL" id="CP011232">
    <property type="protein sequence ID" value="AKI97390.1"/>
    <property type="molecule type" value="Genomic_DNA"/>
</dbReference>
<comment type="subcellular location">
    <subcellularLocation>
        <location evidence="1 7">Cell membrane</location>
        <topology evidence="1 7">Multi-pass membrane protein</topology>
    </subcellularLocation>
</comment>
<dbReference type="InterPro" id="IPR000515">
    <property type="entry name" value="MetI-like"/>
</dbReference>
<feature type="transmembrane region" description="Helical" evidence="7">
    <location>
        <begin position="170"/>
        <end position="194"/>
    </location>
</feature>
<feature type="transmembrane region" description="Helical" evidence="7">
    <location>
        <begin position="7"/>
        <end position="28"/>
    </location>
</feature>
<evidence type="ECO:0000313" key="10">
    <source>
        <dbReference type="Proteomes" id="UP000035159"/>
    </source>
</evidence>
<dbReference type="InterPro" id="IPR035906">
    <property type="entry name" value="MetI-like_sf"/>
</dbReference>
<accession>A0A0G2Z712</accession>
<evidence type="ECO:0000256" key="7">
    <source>
        <dbReference type="RuleBase" id="RU363032"/>
    </source>
</evidence>
<feature type="transmembrane region" description="Helical" evidence="7">
    <location>
        <begin position="73"/>
        <end position="95"/>
    </location>
</feature>
<keyword evidence="2 7" id="KW-0813">Transport</keyword>
<evidence type="ECO:0000259" key="8">
    <source>
        <dbReference type="PROSITE" id="PS50928"/>
    </source>
</evidence>
<dbReference type="PANTHER" id="PTHR43227">
    <property type="entry name" value="BLL4140 PROTEIN"/>
    <property type="match status" value="1"/>
</dbReference>